<evidence type="ECO:0000313" key="3">
    <source>
        <dbReference type="Proteomes" id="UP001152747"/>
    </source>
</evidence>
<evidence type="ECO:0000313" key="2">
    <source>
        <dbReference type="EMBL" id="CAI5450760.1"/>
    </source>
</evidence>
<evidence type="ECO:0008006" key="4">
    <source>
        <dbReference type="Google" id="ProtNLM"/>
    </source>
</evidence>
<evidence type="ECO:0000256" key="1">
    <source>
        <dbReference type="SAM" id="MobiDB-lite"/>
    </source>
</evidence>
<name>A0A9P1N497_9PELO</name>
<accession>A0A9P1N497</accession>
<gene>
    <name evidence="2" type="ORF">CAMP_LOCUS13397</name>
</gene>
<dbReference type="AlphaFoldDB" id="A0A9P1N497"/>
<organism evidence="2 3">
    <name type="scientific">Caenorhabditis angaria</name>
    <dbReference type="NCBI Taxonomy" id="860376"/>
    <lineage>
        <taxon>Eukaryota</taxon>
        <taxon>Metazoa</taxon>
        <taxon>Ecdysozoa</taxon>
        <taxon>Nematoda</taxon>
        <taxon>Chromadorea</taxon>
        <taxon>Rhabditida</taxon>
        <taxon>Rhabditina</taxon>
        <taxon>Rhabditomorpha</taxon>
        <taxon>Rhabditoidea</taxon>
        <taxon>Rhabditidae</taxon>
        <taxon>Peloderinae</taxon>
        <taxon>Caenorhabditis</taxon>
    </lineage>
</organism>
<reference evidence="2" key="1">
    <citation type="submission" date="2022-11" db="EMBL/GenBank/DDBJ databases">
        <authorList>
            <person name="Kikuchi T."/>
        </authorList>
    </citation>
    <scope>NUCLEOTIDE SEQUENCE</scope>
    <source>
        <strain evidence="2">PS1010</strain>
    </source>
</reference>
<dbReference type="EMBL" id="CANHGI010000005">
    <property type="protein sequence ID" value="CAI5450760.1"/>
    <property type="molecule type" value="Genomic_DNA"/>
</dbReference>
<dbReference type="Proteomes" id="UP001152747">
    <property type="component" value="Unassembled WGS sequence"/>
</dbReference>
<comment type="caution">
    <text evidence="2">The sequence shown here is derived from an EMBL/GenBank/DDBJ whole genome shotgun (WGS) entry which is preliminary data.</text>
</comment>
<sequence>MLSATEPEVIELSALPQPEATTSNENDVEEQNEENPRNNIYSSKFPPELKLKLIEEMDLATRSSYMKLSKQTFNQVLDSKDYVEKLIIDRGENSVVIEIGNSRSTCSKTIFATDVQNKFLIKYDIDDVKFHELLWLYDSIAKVTKDHFELLTNFKMHNSLTRLEIDMNDFPYNETNIKNLRQINYLDLAVTNNGQNPIDSNFVSFEQICKITDCVGFHWPNLTIDQLFQLQAKTIWLYKITWTSLDFQTILSRCLRQKLSKNVDIIQFNLTEDTIIDHAQIVDGLNPHAKKVCESSTEYLIDIDNDRFPYFSIEISSLEVIISPKVAHYNHGDEKWQVIRYSV</sequence>
<keyword evidence="3" id="KW-1185">Reference proteome</keyword>
<proteinExistence type="predicted"/>
<feature type="region of interest" description="Disordered" evidence="1">
    <location>
        <begin position="1"/>
        <end position="43"/>
    </location>
</feature>
<protein>
    <recommendedName>
        <fullName evidence="4">F-box domain-containing protein</fullName>
    </recommendedName>
</protein>